<comment type="caution">
    <text evidence="4">The sequence shown here is derived from an EMBL/GenBank/DDBJ whole genome shotgun (WGS) entry which is preliminary data.</text>
</comment>
<protein>
    <submittedName>
        <fullName evidence="4">Uncharacterized protein</fullName>
    </submittedName>
</protein>
<evidence type="ECO:0000256" key="1">
    <source>
        <dbReference type="ARBA" id="ARBA00023015"/>
    </source>
</evidence>
<dbReference type="EMBL" id="SZYD01000008">
    <property type="protein sequence ID" value="KAD5508594.1"/>
    <property type="molecule type" value="Genomic_DNA"/>
</dbReference>
<feature type="short sequence motif" description="VHIID" evidence="3">
    <location>
        <begin position="88"/>
        <end position="92"/>
    </location>
</feature>
<keyword evidence="2" id="KW-0804">Transcription</keyword>
<reference evidence="4 5" key="1">
    <citation type="submission" date="2019-05" db="EMBL/GenBank/DDBJ databases">
        <title>Mikania micrantha, genome provides insights into the molecular mechanism of rapid growth.</title>
        <authorList>
            <person name="Liu B."/>
        </authorList>
    </citation>
    <scope>NUCLEOTIDE SEQUENCE [LARGE SCALE GENOMIC DNA]</scope>
    <source>
        <strain evidence="4">NLD-2019</strain>
        <tissue evidence="4">Leaf</tissue>
    </source>
</reference>
<dbReference type="PROSITE" id="PS50985">
    <property type="entry name" value="GRAS"/>
    <property type="match status" value="1"/>
</dbReference>
<evidence type="ECO:0000256" key="2">
    <source>
        <dbReference type="ARBA" id="ARBA00023163"/>
    </source>
</evidence>
<keyword evidence="5" id="KW-1185">Reference proteome</keyword>
<dbReference type="PANTHER" id="PTHR31636">
    <property type="entry name" value="OSJNBA0084A10.13 PROTEIN-RELATED"/>
    <property type="match status" value="1"/>
</dbReference>
<evidence type="ECO:0000256" key="3">
    <source>
        <dbReference type="PROSITE-ProRule" id="PRU01191"/>
    </source>
</evidence>
<comment type="caution">
    <text evidence="3">Lacks conserved residue(s) required for the propagation of feature annotation.</text>
</comment>
<evidence type="ECO:0000313" key="5">
    <source>
        <dbReference type="Proteomes" id="UP000326396"/>
    </source>
</evidence>
<dbReference type="InterPro" id="IPR005202">
    <property type="entry name" value="TF_GRAS"/>
</dbReference>
<dbReference type="AlphaFoldDB" id="A0A5N6NZ96"/>
<name>A0A5N6NZ96_9ASTR</name>
<keyword evidence="1" id="KW-0805">Transcription regulation</keyword>
<gene>
    <name evidence="4" type="ORF">E3N88_16297</name>
</gene>
<sequence length="132" mass="14339">MSQHEQGSEFEFRNELTRLAECFETQSFQLAQVILARLNQRLRSPTGKPLQRAAFCFKEAIQSILNGSTRSFTANQAILDAVDGAMIVHVIDFDIGIGGAAVVRSTVVVMAANDGGGGHWLGEEKGVGRVFE</sequence>
<evidence type="ECO:0000313" key="4">
    <source>
        <dbReference type="EMBL" id="KAD5508594.1"/>
    </source>
</evidence>
<dbReference type="Pfam" id="PF03514">
    <property type="entry name" value="GRAS"/>
    <property type="match status" value="2"/>
</dbReference>
<organism evidence="4 5">
    <name type="scientific">Mikania micrantha</name>
    <name type="common">bitter vine</name>
    <dbReference type="NCBI Taxonomy" id="192012"/>
    <lineage>
        <taxon>Eukaryota</taxon>
        <taxon>Viridiplantae</taxon>
        <taxon>Streptophyta</taxon>
        <taxon>Embryophyta</taxon>
        <taxon>Tracheophyta</taxon>
        <taxon>Spermatophyta</taxon>
        <taxon>Magnoliopsida</taxon>
        <taxon>eudicotyledons</taxon>
        <taxon>Gunneridae</taxon>
        <taxon>Pentapetalae</taxon>
        <taxon>asterids</taxon>
        <taxon>campanulids</taxon>
        <taxon>Asterales</taxon>
        <taxon>Asteraceae</taxon>
        <taxon>Asteroideae</taxon>
        <taxon>Heliantheae alliance</taxon>
        <taxon>Eupatorieae</taxon>
        <taxon>Mikania</taxon>
    </lineage>
</organism>
<dbReference type="Proteomes" id="UP000326396">
    <property type="component" value="Linkage Group LG16"/>
</dbReference>
<proteinExistence type="inferred from homology"/>
<comment type="similarity">
    <text evidence="3">Belongs to the GRAS family.</text>
</comment>
<accession>A0A5N6NZ96</accession>
<dbReference type="OrthoDB" id="764992at2759"/>